<dbReference type="InterPro" id="IPR046817">
    <property type="entry name" value="MmeI_N"/>
</dbReference>
<dbReference type="RefSeq" id="WP_254584713.1">
    <property type="nucleotide sequence ID" value="NZ_CP132970.1"/>
</dbReference>
<dbReference type="Pfam" id="PF20464">
    <property type="entry name" value="MmeI_N"/>
    <property type="match status" value="1"/>
</dbReference>
<evidence type="ECO:0000259" key="9">
    <source>
        <dbReference type="Pfam" id="PF20473"/>
    </source>
</evidence>
<organism evidence="10">
    <name type="scientific">Rhodococcus sp. D-6</name>
    <dbReference type="NCBI Taxonomy" id="1387842"/>
    <lineage>
        <taxon>Bacteria</taxon>
        <taxon>Bacillati</taxon>
        <taxon>Actinomycetota</taxon>
        <taxon>Actinomycetes</taxon>
        <taxon>Mycobacteriales</taxon>
        <taxon>Nocardiaceae</taxon>
        <taxon>Rhodococcus</taxon>
    </lineage>
</organism>
<evidence type="ECO:0000259" key="8">
    <source>
        <dbReference type="Pfam" id="PF20467"/>
    </source>
</evidence>
<dbReference type="GO" id="GO:0032259">
    <property type="term" value="P:methylation"/>
    <property type="evidence" value="ECO:0007669"/>
    <property type="project" value="UniProtKB-KW"/>
</dbReference>
<evidence type="ECO:0000256" key="3">
    <source>
        <dbReference type="ARBA" id="ARBA00022679"/>
    </source>
</evidence>
<dbReference type="Pfam" id="PF20466">
    <property type="entry name" value="MmeI_TRD"/>
    <property type="match status" value="1"/>
</dbReference>
<dbReference type="Pfam" id="PF20465">
    <property type="entry name" value="MmeI_hel"/>
    <property type="match status" value="1"/>
</dbReference>
<evidence type="ECO:0000259" key="6">
    <source>
        <dbReference type="Pfam" id="PF20465"/>
    </source>
</evidence>
<evidence type="ECO:0000259" key="5">
    <source>
        <dbReference type="Pfam" id="PF20464"/>
    </source>
</evidence>
<dbReference type="InterPro" id="IPR046820">
    <property type="entry name" value="MmeI_TRD"/>
</dbReference>
<dbReference type="KEGG" id="rhox:RBB84_19060"/>
<dbReference type="EC" id="2.1.1.72" evidence="1"/>
<proteinExistence type="predicted"/>
<feature type="domain" description="MmeI-like target recognition" evidence="7">
    <location>
        <begin position="607"/>
        <end position="813"/>
    </location>
</feature>
<feature type="domain" description="MmeI-like helicase spacer" evidence="6">
    <location>
        <begin position="174"/>
        <end position="249"/>
    </location>
</feature>
<dbReference type="InterPro" id="IPR046816">
    <property type="entry name" value="MmeI_Mtase"/>
</dbReference>
<dbReference type="REBASE" id="838798">
    <property type="entry name" value="RspD6ORF19060P"/>
</dbReference>
<accession>A0AAU7UU81</accession>
<name>A0AAU7UU81_9NOCA</name>
<evidence type="ECO:0000256" key="4">
    <source>
        <dbReference type="ARBA" id="ARBA00047942"/>
    </source>
</evidence>
<keyword evidence="3" id="KW-0808">Transferase</keyword>
<sequence length="897" mass="100979">MRLNLKSVEERVKPLANRTSYDREFIFELLAAYGRSAGNITRLRNGSLNIADDPTTEVGQKNVVYFKSTTEDLYGVIDELRTSPTVVRYSCRFVIVTDFKDLLAVDTKTNETLAAPITDIDKHFTFFLPWAGMEKAQYVGEAHADVKAAERMAKLFDELVAINPGIHGSPQARHALNVFFTRLLFCFFAEDTGIFKSGQFTEAVSNLTQPDGSDVDQLLTDLFTALDTPDGSPKPAHLAAFPYVNGRLFTVEAHHTVPKFNKKARDLLIESGRLLWSEINPDIFGSMFQAVVTPGQRSDLGQHYTSVPNILKTIEPLFLDDLKEQLNAGFGSITKLEALLTRISKIKIFDPACGSGNFLVIAYKELRKLEHAILERLQDLRTDRQHAMFVGSQINIENFFGIELDDFAVEVAILSLWIAKHQMNVEFFDKFGIDLPLIPLKEAGRVRQGNATRVDWQQVCPNSGNEEIYLIGNPPYAGGKVQTKEQKTDYSYVFGTRPYSKNLNYISLWFIKGADYIKGTRAEIAFVTTNSISQGEHVGLLFPTLFGMGLEIGYAYTSFKWENNARRNAGVTVAVVNLRNARAGVKYLYSNELRIEADNINGYLADGPFVLIERRKSPIGCGGELPSMVFGSMPRDGGGLILTPEEKERLVAEAPDAEAFVKAYVGSDEFIKGLTRYCLWIDDRDLARARSIKPIVQRLELVSASRSASKAPSTVAFAEKPHRFVQISYKPTESIIIPSISSERRDYIPIGYLDADTVVSNKAFALYNAEPWVFSLLTSRMHMTWTRAVTGRHEMRYQYSNTIVYNNFPVPRLTSSTKAEMNELALRVLDVREYHSEKTLADLYDPDLMPDDLRLAHQELDQAVDVIYRKRGFDSDEDRLSFLFGMYEQTANAEAKK</sequence>
<comment type="catalytic activity">
    <reaction evidence="4">
        <text>a 2'-deoxyadenosine in DNA + S-adenosyl-L-methionine = an N(6)-methyl-2'-deoxyadenosine in DNA + S-adenosyl-L-homocysteine + H(+)</text>
        <dbReference type="Rhea" id="RHEA:15197"/>
        <dbReference type="Rhea" id="RHEA-COMP:12418"/>
        <dbReference type="Rhea" id="RHEA-COMP:12419"/>
        <dbReference type="ChEBI" id="CHEBI:15378"/>
        <dbReference type="ChEBI" id="CHEBI:57856"/>
        <dbReference type="ChEBI" id="CHEBI:59789"/>
        <dbReference type="ChEBI" id="CHEBI:90615"/>
        <dbReference type="ChEBI" id="CHEBI:90616"/>
        <dbReference type="EC" id="2.1.1.72"/>
    </reaction>
</comment>
<feature type="domain" description="MmeI-like C-terminal" evidence="8">
    <location>
        <begin position="818"/>
        <end position="890"/>
    </location>
</feature>
<gene>
    <name evidence="10" type="ORF">RBB84_19060</name>
</gene>
<dbReference type="InterPro" id="IPR050953">
    <property type="entry name" value="N4_N6_ade-DNA_methylase"/>
</dbReference>
<dbReference type="PANTHER" id="PTHR33841">
    <property type="entry name" value="DNA METHYLTRANSFERASE YEEA-RELATED"/>
    <property type="match status" value="1"/>
</dbReference>
<feature type="domain" description="MmeI-like N-terminal" evidence="5">
    <location>
        <begin position="5"/>
        <end position="161"/>
    </location>
</feature>
<dbReference type="Pfam" id="PF20467">
    <property type="entry name" value="MmeI_C"/>
    <property type="match status" value="1"/>
</dbReference>
<dbReference type="EMBL" id="CP132970">
    <property type="protein sequence ID" value="XBW03364.1"/>
    <property type="molecule type" value="Genomic_DNA"/>
</dbReference>
<evidence type="ECO:0000313" key="10">
    <source>
        <dbReference type="EMBL" id="XBW03364.1"/>
    </source>
</evidence>
<dbReference type="InterPro" id="IPR046819">
    <property type="entry name" value="MmeI_hel"/>
</dbReference>
<dbReference type="SUPFAM" id="SSF53335">
    <property type="entry name" value="S-adenosyl-L-methionine-dependent methyltransferases"/>
    <property type="match status" value="1"/>
</dbReference>
<dbReference type="GO" id="GO:0009007">
    <property type="term" value="F:site-specific DNA-methyltransferase (adenine-specific) activity"/>
    <property type="evidence" value="ECO:0007669"/>
    <property type="project" value="UniProtKB-EC"/>
</dbReference>
<dbReference type="InterPro" id="IPR046818">
    <property type="entry name" value="MmeI_C"/>
</dbReference>
<evidence type="ECO:0000259" key="7">
    <source>
        <dbReference type="Pfam" id="PF20466"/>
    </source>
</evidence>
<evidence type="ECO:0000256" key="2">
    <source>
        <dbReference type="ARBA" id="ARBA00022603"/>
    </source>
</evidence>
<protein>
    <recommendedName>
        <fullName evidence="1">site-specific DNA-methyltransferase (adenine-specific)</fullName>
        <ecNumber evidence="1">2.1.1.72</ecNumber>
    </recommendedName>
</protein>
<feature type="domain" description="MmeI-like DNA-methyltransferase" evidence="9">
    <location>
        <begin position="333"/>
        <end position="589"/>
    </location>
</feature>
<keyword evidence="2 10" id="KW-0489">Methyltransferase</keyword>
<dbReference type="InterPro" id="IPR029063">
    <property type="entry name" value="SAM-dependent_MTases_sf"/>
</dbReference>
<dbReference type="Pfam" id="PF20473">
    <property type="entry name" value="MmeI_Mtase"/>
    <property type="match status" value="1"/>
</dbReference>
<reference evidence="10" key="1">
    <citation type="submission" date="2023-08" db="EMBL/GenBank/DDBJ databases">
        <title>The novel hydrolase IpcH responsible for the initial isoprocarb degradation step in Rhodococcus sp. D-6.</title>
        <authorList>
            <person name="Zhu Q."/>
        </authorList>
    </citation>
    <scope>NUCLEOTIDE SEQUENCE</scope>
    <source>
        <strain evidence="10">D-6</strain>
    </source>
</reference>
<dbReference type="Gene3D" id="3.40.50.150">
    <property type="entry name" value="Vaccinia Virus protein VP39"/>
    <property type="match status" value="1"/>
</dbReference>
<dbReference type="AlphaFoldDB" id="A0AAU7UU81"/>
<evidence type="ECO:0000256" key="1">
    <source>
        <dbReference type="ARBA" id="ARBA00011900"/>
    </source>
</evidence>
<dbReference type="PANTHER" id="PTHR33841:SF1">
    <property type="entry name" value="DNA METHYLTRANSFERASE A"/>
    <property type="match status" value="1"/>
</dbReference>